<sequence length="134" mass="14323">MTLPVTAALAAAMGALLLLLAIDTVRQRFRTSTAHGLSEDQRLTSASRSHGNLAEHAPIVIILVGLLELSQANHMGLMIVSGVFILGRMLHIHGLYNPKEGGPPLTRALGVILTWIVLAALIGWTLWLLKGHLG</sequence>
<dbReference type="Pfam" id="PF01124">
    <property type="entry name" value="MAPEG"/>
    <property type="match status" value="1"/>
</dbReference>
<keyword evidence="3 5" id="KW-1133">Transmembrane helix</keyword>
<proteinExistence type="predicted"/>
<evidence type="ECO:0000313" key="7">
    <source>
        <dbReference type="Proteomes" id="UP000256310"/>
    </source>
</evidence>
<keyword evidence="7" id="KW-1185">Reference proteome</keyword>
<comment type="caution">
    <text evidence="6">The sequence shown here is derived from an EMBL/GenBank/DDBJ whole genome shotgun (WGS) entry which is preliminary data.</text>
</comment>
<dbReference type="InterPro" id="IPR001129">
    <property type="entry name" value="Membr-assoc_MAPEG"/>
</dbReference>
<dbReference type="Gene3D" id="1.20.120.550">
    <property type="entry name" value="Membrane associated eicosanoid/glutathione metabolism-like domain"/>
    <property type="match status" value="1"/>
</dbReference>
<keyword evidence="2 5" id="KW-0812">Transmembrane</keyword>
<evidence type="ECO:0000256" key="2">
    <source>
        <dbReference type="ARBA" id="ARBA00022692"/>
    </source>
</evidence>
<evidence type="ECO:0000256" key="5">
    <source>
        <dbReference type="SAM" id="Phobius"/>
    </source>
</evidence>
<dbReference type="OrthoDB" id="7619858at2"/>
<accession>A0A3D9FCK3</accession>
<dbReference type="SUPFAM" id="SSF161084">
    <property type="entry name" value="MAPEG domain-like"/>
    <property type="match status" value="1"/>
</dbReference>
<dbReference type="InterPro" id="IPR023352">
    <property type="entry name" value="MAPEG-like_dom_sf"/>
</dbReference>
<organism evidence="6 7">
    <name type="scientific">Parasphingopyxis lamellibrachiae</name>
    <dbReference type="NCBI Taxonomy" id="680125"/>
    <lineage>
        <taxon>Bacteria</taxon>
        <taxon>Pseudomonadati</taxon>
        <taxon>Pseudomonadota</taxon>
        <taxon>Alphaproteobacteria</taxon>
        <taxon>Sphingomonadales</taxon>
        <taxon>Sphingomonadaceae</taxon>
        <taxon>Parasphingopyxis</taxon>
    </lineage>
</organism>
<protein>
    <recommendedName>
        <fullName evidence="8">MAPEG family protein</fullName>
    </recommendedName>
</protein>
<name>A0A3D9FCK3_9SPHN</name>
<feature type="transmembrane region" description="Helical" evidence="5">
    <location>
        <begin position="76"/>
        <end position="96"/>
    </location>
</feature>
<feature type="transmembrane region" description="Helical" evidence="5">
    <location>
        <begin position="108"/>
        <end position="129"/>
    </location>
</feature>
<keyword evidence="4 5" id="KW-0472">Membrane</keyword>
<dbReference type="PANTHER" id="PTHR35814">
    <property type="match status" value="1"/>
</dbReference>
<dbReference type="PANTHER" id="PTHR35814:SF1">
    <property type="entry name" value="GLUTATHIONE S-TRANSFERASE-RELATED"/>
    <property type="match status" value="1"/>
</dbReference>
<dbReference type="RefSeq" id="WP_116234848.1">
    <property type="nucleotide sequence ID" value="NZ_QRDP01000004.1"/>
</dbReference>
<dbReference type="GO" id="GO:0016020">
    <property type="term" value="C:membrane"/>
    <property type="evidence" value="ECO:0007669"/>
    <property type="project" value="UniProtKB-SubCell"/>
</dbReference>
<dbReference type="EMBL" id="QRDP01000004">
    <property type="protein sequence ID" value="RED15312.1"/>
    <property type="molecule type" value="Genomic_DNA"/>
</dbReference>
<dbReference type="Proteomes" id="UP000256310">
    <property type="component" value="Unassembled WGS sequence"/>
</dbReference>
<evidence type="ECO:0008006" key="8">
    <source>
        <dbReference type="Google" id="ProtNLM"/>
    </source>
</evidence>
<reference evidence="6 7" key="1">
    <citation type="submission" date="2018-07" db="EMBL/GenBank/DDBJ databases">
        <title>Genomic Encyclopedia of Type Strains, Phase IV (KMG-IV): sequencing the most valuable type-strain genomes for metagenomic binning, comparative biology and taxonomic classification.</title>
        <authorList>
            <person name="Goeker M."/>
        </authorList>
    </citation>
    <scope>NUCLEOTIDE SEQUENCE [LARGE SCALE GENOMIC DNA]</scope>
    <source>
        <strain evidence="6 7">DSM 26725</strain>
    </source>
</reference>
<gene>
    <name evidence="6" type="ORF">DFR46_0300</name>
</gene>
<comment type="subcellular location">
    <subcellularLocation>
        <location evidence="1">Membrane</location>
    </subcellularLocation>
</comment>
<evidence type="ECO:0000256" key="1">
    <source>
        <dbReference type="ARBA" id="ARBA00004370"/>
    </source>
</evidence>
<evidence type="ECO:0000256" key="4">
    <source>
        <dbReference type="ARBA" id="ARBA00023136"/>
    </source>
</evidence>
<dbReference type="AlphaFoldDB" id="A0A3D9FCK3"/>
<evidence type="ECO:0000313" key="6">
    <source>
        <dbReference type="EMBL" id="RED15312.1"/>
    </source>
</evidence>
<evidence type="ECO:0000256" key="3">
    <source>
        <dbReference type="ARBA" id="ARBA00022989"/>
    </source>
</evidence>